<dbReference type="InterPro" id="IPR029903">
    <property type="entry name" value="RmlD-like-bd"/>
</dbReference>
<comment type="catalytic activity">
    <reaction evidence="5">
        <text>dTDP-beta-L-rhamnose + NADP(+) = dTDP-4-dehydro-beta-L-rhamnose + NADPH + H(+)</text>
        <dbReference type="Rhea" id="RHEA:21796"/>
        <dbReference type="ChEBI" id="CHEBI:15378"/>
        <dbReference type="ChEBI" id="CHEBI:57510"/>
        <dbReference type="ChEBI" id="CHEBI:57783"/>
        <dbReference type="ChEBI" id="CHEBI:58349"/>
        <dbReference type="ChEBI" id="CHEBI:62830"/>
        <dbReference type="EC" id="1.1.1.133"/>
    </reaction>
</comment>
<dbReference type="GO" id="GO:0019305">
    <property type="term" value="P:dTDP-rhamnose biosynthetic process"/>
    <property type="evidence" value="ECO:0007669"/>
    <property type="project" value="UniProtKB-UniPathway"/>
</dbReference>
<dbReference type="GO" id="GO:0005829">
    <property type="term" value="C:cytosol"/>
    <property type="evidence" value="ECO:0007669"/>
    <property type="project" value="TreeGrafter"/>
</dbReference>
<dbReference type="AlphaFoldDB" id="A0A653A8A2"/>
<evidence type="ECO:0000256" key="5">
    <source>
        <dbReference type="ARBA" id="ARBA00048200"/>
    </source>
</evidence>
<comment type="function">
    <text evidence="6">Catalyzes the reduction of dTDP-6-deoxy-L-lyxo-4-hexulose to yield dTDP-L-rhamnose.</text>
</comment>
<evidence type="ECO:0000256" key="4">
    <source>
        <dbReference type="ARBA" id="ARBA00017099"/>
    </source>
</evidence>
<dbReference type="InterPro" id="IPR036291">
    <property type="entry name" value="NAD(P)-bd_dom_sf"/>
</dbReference>
<dbReference type="CDD" id="cd05254">
    <property type="entry name" value="dTDP_HR_like_SDR_e"/>
    <property type="match status" value="1"/>
</dbReference>
<dbReference type="PANTHER" id="PTHR10491">
    <property type="entry name" value="DTDP-4-DEHYDRORHAMNOSE REDUCTASE"/>
    <property type="match status" value="1"/>
</dbReference>
<evidence type="ECO:0000256" key="2">
    <source>
        <dbReference type="ARBA" id="ARBA00010944"/>
    </source>
</evidence>
<evidence type="ECO:0000259" key="7">
    <source>
        <dbReference type="Pfam" id="PF04321"/>
    </source>
</evidence>
<comment type="pathway">
    <text evidence="1 6">Carbohydrate biosynthesis; dTDP-L-rhamnose biosynthesis.</text>
</comment>
<sequence length="301" mass="33441">MMKILLVGSTGMLGTACSRILGEDHAIVAPPSKELDMTRWDVVIETLDRVGPDIVINCAGYTDMEGCERDETLVRKINIEGPRNLAQGCARFECRLLHLSSDCVFDGRKETPQPYFEDDPPNPLSAYGKSKLDSEIAVKENVPAYIIVRSGWVYDLTSRGFLRNVIRQALESPGSVIQVPALEMGAPTWSYRLALQIRELVRSDSHGTYHATAEGCCTRLEYAQAVLDTLGLKAVLEERPPGNFTPPIELPVNRILENRRLKKQGIHVMADWKEDLEIFLNAYGEALMQDIRAEGRGGIAA</sequence>
<dbReference type="EC" id="1.1.1.133" evidence="3 6"/>
<dbReference type="EMBL" id="UPXX01000027">
    <property type="protein sequence ID" value="VBB44240.1"/>
    <property type="molecule type" value="Genomic_DNA"/>
</dbReference>
<evidence type="ECO:0000256" key="3">
    <source>
        <dbReference type="ARBA" id="ARBA00012929"/>
    </source>
</evidence>
<feature type="domain" description="RmlD-like substrate binding" evidence="7">
    <location>
        <begin position="2"/>
        <end position="283"/>
    </location>
</feature>
<evidence type="ECO:0000256" key="6">
    <source>
        <dbReference type="RuleBase" id="RU364082"/>
    </source>
</evidence>
<comment type="similarity">
    <text evidence="2 6">Belongs to the dTDP-4-dehydrorhamnose reductase family.</text>
</comment>
<evidence type="ECO:0000256" key="1">
    <source>
        <dbReference type="ARBA" id="ARBA00004781"/>
    </source>
</evidence>
<dbReference type="Pfam" id="PF04321">
    <property type="entry name" value="RmlD_sub_bind"/>
    <property type="match status" value="1"/>
</dbReference>
<dbReference type="InterPro" id="IPR005913">
    <property type="entry name" value="dTDP_dehydrorham_reduct"/>
</dbReference>
<name>A0A653A8A2_UNCDX</name>
<organism evidence="8">
    <name type="scientific">Uncultured Desulfatiglans sp</name>
    <dbReference type="NCBI Taxonomy" id="1748965"/>
    <lineage>
        <taxon>Bacteria</taxon>
        <taxon>Pseudomonadati</taxon>
        <taxon>Thermodesulfobacteriota</taxon>
        <taxon>Desulfobacteria</taxon>
        <taxon>Desulfatiglandales</taxon>
        <taxon>Desulfatiglandaceae</taxon>
        <taxon>Desulfatiglans</taxon>
        <taxon>environmental samples</taxon>
    </lineage>
</organism>
<dbReference type="PROSITE" id="PS51257">
    <property type="entry name" value="PROKAR_LIPOPROTEIN"/>
    <property type="match status" value="1"/>
</dbReference>
<dbReference type="Gene3D" id="3.90.25.10">
    <property type="entry name" value="UDP-galactose 4-epimerase, domain 1"/>
    <property type="match status" value="1"/>
</dbReference>
<proteinExistence type="inferred from homology"/>
<keyword evidence="6" id="KW-0521">NADP</keyword>
<gene>
    <name evidence="8" type="ORF">TRIP_B330396</name>
</gene>
<dbReference type="PANTHER" id="PTHR10491:SF4">
    <property type="entry name" value="METHIONINE ADENOSYLTRANSFERASE 2 SUBUNIT BETA"/>
    <property type="match status" value="1"/>
</dbReference>
<evidence type="ECO:0000313" key="8">
    <source>
        <dbReference type="EMBL" id="VBB44240.1"/>
    </source>
</evidence>
<dbReference type="GO" id="GO:0008831">
    <property type="term" value="F:dTDP-4-dehydrorhamnose reductase activity"/>
    <property type="evidence" value="ECO:0007669"/>
    <property type="project" value="UniProtKB-EC"/>
</dbReference>
<accession>A0A653A8A2</accession>
<dbReference type="SUPFAM" id="SSF51735">
    <property type="entry name" value="NAD(P)-binding Rossmann-fold domains"/>
    <property type="match status" value="1"/>
</dbReference>
<reference evidence="8" key="1">
    <citation type="submission" date="2018-07" db="EMBL/GenBank/DDBJ databases">
        <authorList>
            <consortium name="Genoscope - CEA"/>
            <person name="William W."/>
        </authorList>
    </citation>
    <scope>NUCLEOTIDE SEQUENCE</scope>
    <source>
        <strain evidence="8">IK1</strain>
    </source>
</reference>
<dbReference type="Gene3D" id="3.40.50.720">
    <property type="entry name" value="NAD(P)-binding Rossmann-like Domain"/>
    <property type="match status" value="1"/>
</dbReference>
<protein>
    <recommendedName>
        <fullName evidence="4 6">dTDP-4-dehydrorhamnose reductase</fullName>
        <ecNumber evidence="3 6">1.1.1.133</ecNumber>
    </recommendedName>
</protein>
<dbReference type="UniPathway" id="UPA00124"/>
<keyword evidence="6" id="KW-0560">Oxidoreductase</keyword>